<keyword evidence="6" id="KW-1185">Reference proteome</keyword>
<keyword evidence="1" id="KW-0805">Transcription regulation</keyword>
<dbReference type="InterPro" id="IPR011008">
    <property type="entry name" value="Dimeric_a/b-barrel"/>
</dbReference>
<protein>
    <submittedName>
        <fullName evidence="5">Lrp/AsnC family transcriptional regulator</fullName>
    </submittedName>
</protein>
<accession>A0A2Z4JDK7</accession>
<dbReference type="InterPro" id="IPR000485">
    <property type="entry name" value="AsnC-type_HTH_dom"/>
</dbReference>
<geneLocation type="plasmid" evidence="5 6">
    <name>unnamed1</name>
</geneLocation>
<evidence type="ECO:0000313" key="5">
    <source>
        <dbReference type="EMBL" id="AWW43067.1"/>
    </source>
</evidence>
<gene>
    <name evidence="5" type="ORF">DN051_41300</name>
</gene>
<keyword evidence="2" id="KW-0238">DNA-binding</keyword>
<name>A0A2Z4JDK7_9ACTN</name>
<dbReference type="GO" id="GO:0043565">
    <property type="term" value="F:sequence-specific DNA binding"/>
    <property type="evidence" value="ECO:0007669"/>
    <property type="project" value="InterPro"/>
</dbReference>
<dbReference type="PRINTS" id="PR00033">
    <property type="entry name" value="HTHASNC"/>
</dbReference>
<evidence type="ECO:0000259" key="4">
    <source>
        <dbReference type="PROSITE" id="PS50956"/>
    </source>
</evidence>
<proteinExistence type="predicted"/>
<dbReference type="InterPro" id="IPR019888">
    <property type="entry name" value="Tscrpt_reg_AsnC-like"/>
</dbReference>
<dbReference type="PROSITE" id="PS50956">
    <property type="entry name" value="HTH_ASNC_2"/>
    <property type="match status" value="2"/>
</dbReference>
<dbReference type="SUPFAM" id="SSF54909">
    <property type="entry name" value="Dimeric alpha+beta barrel"/>
    <property type="match status" value="2"/>
</dbReference>
<sequence length="312" mass="33859">MELDEFDLALIEQLRIDGRASFESLGAGVGLSRTAARARVQRVLEAGVLRVVAMVHPEFDGIHAFGHVSIAVQGRTTAQVAASVAQLPDTPFVSIVSGRHAVVAELRSSDVANLSDTVSLIRSVDGVQSVDTLLYTHLVKEPHTPANGPGNLDQFDDTDRHLLELLRQDGRMPYADLADRVGLSRGATRTRVLRLIESGVVAVTGIVNPTAFGMTQMSGFQLHLETDGAAALSAIGRMDEVDFLARTLGRCDAVGTLITRTRAETIDILDRMRAIDGVRDLQSWTHLELVKEQYDRRPLRALPRSRGGVAAR</sequence>
<evidence type="ECO:0000256" key="2">
    <source>
        <dbReference type="ARBA" id="ARBA00023125"/>
    </source>
</evidence>
<dbReference type="SUPFAM" id="SSF46785">
    <property type="entry name" value="Winged helix' DNA-binding domain"/>
    <property type="match status" value="2"/>
</dbReference>
<dbReference type="AlphaFoldDB" id="A0A2Z4JDK7"/>
<reference evidence="6" key="1">
    <citation type="submission" date="2018-06" db="EMBL/GenBank/DDBJ databases">
        <authorList>
            <person name="Li K."/>
        </authorList>
    </citation>
    <scope>NUCLEOTIDE SEQUENCE [LARGE SCALE GENOMIC DNA]</scope>
    <source>
        <strain evidence="6">ZFG47</strain>
        <plasmid evidence="6">unnamed1</plasmid>
    </source>
</reference>
<dbReference type="EMBL" id="CP030074">
    <property type="protein sequence ID" value="AWW43067.1"/>
    <property type="molecule type" value="Genomic_DNA"/>
</dbReference>
<dbReference type="Pfam" id="PF13412">
    <property type="entry name" value="HTH_24"/>
    <property type="match status" value="1"/>
</dbReference>
<dbReference type="InterPro" id="IPR036388">
    <property type="entry name" value="WH-like_DNA-bd_sf"/>
</dbReference>
<evidence type="ECO:0000256" key="1">
    <source>
        <dbReference type="ARBA" id="ARBA00023015"/>
    </source>
</evidence>
<dbReference type="PANTHER" id="PTHR30154:SF34">
    <property type="entry name" value="TRANSCRIPTIONAL REGULATOR AZLB"/>
    <property type="match status" value="1"/>
</dbReference>
<feature type="domain" description="HTH asnC-type" evidence="4">
    <location>
        <begin position="155"/>
        <end position="215"/>
    </location>
</feature>
<dbReference type="GO" id="GO:0043200">
    <property type="term" value="P:response to amino acid"/>
    <property type="evidence" value="ECO:0007669"/>
    <property type="project" value="TreeGrafter"/>
</dbReference>
<dbReference type="Pfam" id="PF13404">
    <property type="entry name" value="HTH_AsnC-type"/>
    <property type="match status" value="1"/>
</dbReference>
<dbReference type="Gene3D" id="3.30.70.920">
    <property type="match status" value="1"/>
</dbReference>
<dbReference type="PROSITE" id="PS00519">
    <property type="entry name" value="HTH_ASNC_1"/>
    <property type="match status" value="1"/>
</dbReference>
<dbReference type="RefSeq" id="WP_053758830.1">
    <property type="nucleotide sequence ID" value="NZ_CBDRHE010000119.1"/>
</dbReference>
<dbReference type="InterPro" id="IPR036390">
    <property type="entry name" value="WH_DNA-bd_sf"/>
</dbReference>
<keyword evidence="5" id="KW-0614">Plasmid</keyword>
<dbReference type="Proteomes" id="UP000249616">
    <property type="component" value="Plasmid unnamed1"/>
</dbReference>
<dbReference type="GO" id="GO:0005829">
    <property type="term" value="C:cytosol"/>
    <property type="evidence" value="ECO:0007669"/>
    <property type="project" value="TreeGrafter"/>
</dbReference>
<dbReference type="InterPro" id="IPR019885">
    <property type="entry name" value="Tscrpt_reg_HTH_AsnC-type_CS"/>
</dbReference>
<evidence type="ECO:0000313" key="6">
    <source>
        <dbReference type="Proteomes" id="UP000249616"/>
    </source>
</evidence>
<evidence type="ECO:0000256" key="3">
    <source>
        <dbReference type="ARBA" id="ARBA00023163"/>
    </source>
</evidence>
<dbReference type="PANTHER" id="PTHR30154">
    <property type="entry name" value="LEUCINE-RESPONSIVE REGULATORY PROTEIN"/>
    <property type="match status" value="1"/>
</dbReference>
<dbReference type="KEGG" id="scad:DN051_41300"/>
<dbReference type="Gene3D" id="1.10.10.10">
    <property type="entry name" value="Winged helix-like DNA-binding domain superfamily/Winged helix DNA-binding domain"/>
    <property type="match status" value="2"/>
</dbReference>
<organism evidence="5 6">
    <name type="scientific">Streptomyces cadmiisoli</name>
    <dbReference type="NCBI Taxonomy" id="2184053"/>
    <lineage>
        <taxon>Bacteria</taxon>
        <taxon>Bacillati</taxon>
        <taxon>Actinomycetota</taxon>
        <taxon>Actinomycetes</taxon>
        <taxon>Kitasatosporales</taxon>
        <taxon>Streptomycetaceae</taxon>
        <taxon>Streptomyces</taxon>
        <taxon>Streptomyces aurantiacus group</taxon>
    </lineage>
</organism>
<dbReference type="SMART" id="SM00344">
    <property type="entry name" value="HTH_ASNC"/>
    <property type="match status" value="2"/>
</dbReference>
<feature type="domain" description="HTH asnC-type" evidence="4">
    <location>
        <begin position="3"/>
        <end position="63"/>
    </location>
</feature>
<keyword evidence="3" id="KW-0804">Transcription</keyword>